<feature type="domain" description="Metallo-beta-lactamase" evidence="8">
    <location>
        <begin position="563"/>
        <end position="756"/>
    </location>
</feature>
<feature type="transmembrane region" description="Helical" evidence="6">
    <location>
        <begin position="433"/>
        <end position="455"/>
    </location>
</feature>
<evidence type="ECO:0000259" key="8">
    <source>
        <dbReference type="Pfam" id="PF00753"/>
    </source>
</evidence>
<evidence type="ECO:0000256" key="1">
    <source>
        <dbReference type="ARBA" id="ARBA00004651"/>
    </source>
</evidence>
<keyword evidence="2" id="KW-1003">Cell membrane</keyword>
<dbReference type="AlphaFoldDB" id="A0A223ASG2"/>
<dbReference type="Proteomes" id="UP000214689">
    <property type="component" value="Chromosome"/>
</dbReference>
<feature type="transmembrane region" description="Helical" evidence="6">
    <location>
        <begin position="364"/>
        <end position="394"/>
    </location>
</feature>
<dbReference type="NCBIfam" id="TIGR00360">
    <property type="entry name" value="ComEC_N-term"/>
    <property type="match status" value="1"/>
</dbReference>
<keyword evidence="12" id="KW-1185">Reference proteome</keyword>
<dbReference type="InterPro" id="IPR001279">
    <property type="entry name" value="Metallo-B-lactamas"/>
</dbReference>
<dbReference type="CDD" id="cd07731">
    <property type="entry name" value="ComA-like_MBL-fold"/>
    <property type="match status" value="1"/>
</dbReference>
<dbReference type="OrthoDB" id="9761531at2"/>
<feature type="transmembrane region" description="Helical" evidence="6">
    <location>
        <begin position="310"/>
        <end position="326"/>
    </location>
</feature>
<dbReference type="InterPro" id="IPR004477">
    <property type="entry name" value="ComEC_N"/>
</dbReference>
<accession>A0A223ASG2</accession>
<sequence length="808" mass="91363">MFRRRLVALALSLALGTSAADVLINNGDFINFIIITVVFVFAMYRIMLIRRGVELKVDGKVFTRDTLVCVLIFIMGMVNYGIHVYQMKVLSQDELSKVKCIQGRVISYKENEKGLSLDIKTSSLGKMTVVRCQKWQGFDSINNRNNSTKGMSIRNVNDTIFARKHARTFDKSNKGLKLYGKKIEVRGIIKVPVGTRNPGCFDYRRYLLTKKITYTMKITNISEIKGAETSKLWGMRHSLNNTKEGFAKNVSDGRSEVYGFIKGVTFGETDDIDEDTIREFRENTTAHILAVSGLHVGVIYGMLKLMSMGRHGGIIGFLTMFAMFGYGELTSWNVSTTRAVILTCTAIMAFYLRRPFDLLSSLALSFIILLIYNPFLLFGASFQMSFLAVCGIAFLTDPLGRLIGKFGGFLLAIQLSMIPYTIYTFNKINPVGFLINIPIVALIGLLVPFSIYGLVSYSIIGNVGVIIKSEIFYLTEVITRLNHVLNLDGKYSYSMSSMKITTIIAFYTLLFYICSEFNIVMVLRKRCDVITQSVILALCMSIAVGAAYRNVFTNYEVVFIDVGQGDGIHIRTDTYDVLLDGGGEKNRNIGEKVLKEYFLKNACSDLDISIFTHMHMDHCKGAMELGEVYPVKQYIVPYPYRYQVTGKYLKLVRFKDKIRLAKDVWIEAIWPMDDRIAMSESDDNELNTVYMLHYNGIKIMLTGDLVEADELDMIEYYKSTDVLKCDILKVAHHGSRYSSNEKFIDAVNPRIAVIQVGEHNTYGHPNAGVIERFKKRGIKVYRNDKEGAIGVDISHNKIIVDRMIKNVI</sequence>
<feature type="transmembrane region" description="Helical" evidence="6">
    <location>
        <begin position="29"/>
        <end position="49"/>
    </location>
</feature>
<keyword evidence="3 6" id="KW-0812">Transmembrane</keyword>
<evidence type="ECO:0000313" key="12">
    <source>
        <dbReference type="Proteomes" id="UP000214689"/>
    </source>
</evidence>
<protein>
    <submittedName>
        <fullName evidence="11">DNA internalization-related competence protein ComEC/Rec2</fullName>
    </submittedName>
</protein>
<comment type="subcellular location">
    <subcellularLocation>
        <location evidence="1">Cell membrane</location>
        <topology evidence="1">Multi-pass membrane protein</topology>
    </subcellularLocation>
</comment>
<dbReference type="SUPFAM" id="SSF56281">
    <property type="entry name" value="Metallo-hydrolase/oxidoreductase"/>
    <property type="match status" value="1"/>
</dbReference>
<evidence type="ECO:0000259" key="10">
    <source>
        <dbReference type="Pfam" id="PF13567"/>
    </source>
</evidence>
<evidence type="ECO:0000256" key="6">
    <source>
        <dbReference type="SAM" id="Phobius"/>
    </source>
</evidence>
<proteinExistence type="predicted"/>
<dbReference type="EMBL" id="CP016199">
    <property type="protein sequence ID" value="ASS37911.1"/>
    <property type="molecule type" value="Genomic_DNA"/>
</dbReference>
<evidence type="ECO:0000256" key="7">
    <source>
        <dbReference type="SAM" id="SignalP"/>
    </source>
</evidence>
<organism evidence="11 12">
    <name type="scientific">Mogibacterium pumilum</name>
    <dbReference type="NCBI Taxonomy" id="86332"/>
    <lineage>
        <taxon>Bacteria</taxon>
        <taxon>Bacillati</taxon>
        <taxon>Bacillota</taxon>
        <taxon>Clostridia</taxon>
        <taxon>Peptostreptococcales</taxon>
        <taxon>Anaerovoracaceae</taxon>
        <taxon>Mogibacterium</taxon>
    </lineage>
</organism>
<feature type="domain" description="ComEC/Rec2-related protein" evidence="9">
    <location>
        <begin position="265"/>
        <end position="514"/>
    </location>
</feature>
<keyword evidence="7" id="KW-0732">Signal</keyword>
<feature type="signal peptide" evidence="7">
    <location>
        <begin position="1"/>
        <end position="19"/>
    </location>
</feature>
<evidence type="ECO:0000256" key="3">
    <source>
        <dbReference type="ARBA" id="ARBA00022692"/>
    </source>
</evidence>
<dbReference type="InterPro" id="IPR004797">
    <property type="entry name" value="Competence_ComEC/Rec2"/>
</dbReference>
<reference evidence="12" key="1">
    <citation type="submission" date="2016-05" db="EMBL/GenBank/DDBJ databases">
        <authorList>
            <person name="Holder M.E."/>
            <person name="Ajami N.J."/>
            <person name="Petrosino J.F."/>
        </authorList>
    </citation>
    <scope>NUCLEOTIDE SEQUENCE [LARGE SCALE GENOMIC DNA]</scope>
    <source>
        <strain evidence="12">ATCC 700696</strain>
    </source>
</reference>
<dbReference type="Pfam" id="PF00753">
    <property type="entry name" value="Lactamase_B"/>
    <property type="match status" value="1"/>
</dbReference>
<dbReference type="RefSeq" id="WP_094234145.1">
    <property type="nucleotide sequence ID" value="NZ_CP016199.1"/>
</dbReference>
<gene>
    <name evidence="11" type="ORF">AXF17_05340</name>
</gene>
<evidence type="ECO:0000256" key="2">
    <source>
        <dbReference type="ARBA" id="ARBA00022475"/>
    </source>
</evidence>
<name>A0A223ASG2_9FIRM</name>
<dbReference type="Pfam" id="PF03772">
    <property type="entry name" value="Competence"/>
    <property type="match status" value="1"/>
</dbReference>
<evidence type="ECO:0000259" key="9">
    <source>
        <dbReference type="Pfam" id="PF03772"/>
    </source>
</evidence>
<dbReference type="InterPro" id="IPR035681">
    <property type="entry name" value="ComA-like_MBL"/>
</dbReference>
<feature type="transmembrane region" description="Helical" evidence="6">
    <location>
        <begin position="61"/>
        <end position="82"/>
    </location>
</feature>
<dbReference type="Pfam" id="PF13567">
    <property type="entry name" value="DUF4131"/>
    <property type="match status" value="1"/>
</dbReference>
<dbReference type="Gene3D" id="3.60.15.10">
    <property type="entry name" value="Ribonuclease Z/Hydroxyacylglutathione hydrolase-like"/>
    <property type="match status" value="1"/>
</dbReference>
<dbReference type="InterPro" id="IPR052159">
    <property type="entry name" value="Competence_DNA_uptake"/>
</dbReference>
<keyword evidence="4 6" id="KW-1133">Transmembrane helix</keyword>
<dbReference type="PANTHER" id="PTHR30619">
    <property type="entry name" value="DNA INTERNALIZATION/COMPETENCE PROTEIN COMEC/REC2"/>
    <property type="match status" value="1"/>
</dbReference>
<dbReference type="InterPro" id="IPR025405">
    <property type="entry name" value="DUF4131"/>
</dbReference>
<feature type="domain" description="DUF4131" evidence="10">
    <location>
        <begin position="31"/>
        <end position="222"/>
    </location>
</feature>
<evidence type="ECO:0000256" key="5">
    <source>
        <dbReference type="ARBA" id="ARBA00023136"/>
    </source>
</evidence>
<evidence type="ECO:0000256" key="4">
    <source>
        <dbReference type="ARBA" id="ARBA00022989"/>
    </source>
</evidence>
<feature type="chain" id="PRO_5039013484" evidence="7">
    <location>
        <begin position="20"/>
        <end position="808"/>
    </location>
</feature>
<dbReference type="PANTHER" id="PTHR30619:SF7">
    <property type="entry name" value="BETA-LACTAMASE DOMAIN PROTEIN"/>
    <property type="match status" value="1"/>
</dbReference>
<keyword evidence="5 6" id="KW-0472">Membrane</keyword>
<feature type="transmembrane region" description="Helical" evidence="6">
    <location>
        <begin position="406"/>
        <end position="426"/>
    </location>
</feature>
<dbReference type="InterPro" id="IPR036866">
    <property type="entry name" value="RibonucZ/Hydroxyglut_hydro"/>
</dbReference>
<feature type="transmembrane region" description="Helical" evidence="6">
    <location>
        <begin position="500"/>
        <end position="522"/>
    </location>
</feature>
<dbReference type="NCBIfam" id="TIGR00361">
    <property type="entry name" value="ComEC_Rec2"/>
    <property type="match status" value="1"/>
</dbReference>
<dbReference type="GO" id="GO:0005886">
    <property type="term" value="C:plasma membrane"/>
    <property type="evidence" value="ECO:0007669"/>
    <property type="project" value="UniProtKB-SubCell"/>
</dbReference>
<dbReference type="GO" id="GO:0030420">
    <property type="term" value="P:establishment of competence for transformation"/>
    <property type="evidence" value="ECO:0007669"/>
    <property type="project" value="InterPro"/>
</dbReference>
<feature type="transmembrane region" description="Helical" evidence="6">
    <location>
        <begin position="529"/>
        <end position="548"/>
    </location>
</feature>
<evidence type="ECO:0000313" key="11">
    <source>
        <dbReference type="EMBL" id="ASS37911.1"/>
    </source>
</evidence>